<gene>
    <name evidence="2" type="ORF">IAC72_02100</name>
</gene>
<dbReference type="Proteomes" id="UP000886852">
    <property type="component" value="Unassembled WGS sequence"/>
</dbReference>
<feature type="transmembrane region" description="Helical" evidence="1">
    <location>
        <begin position="12"/>
        <end position="35"/>
    </location>
</feature>
<keyword evidence="1" id="KW-1133">Transmembrane helix</keyword>
<keyword evidence="1" id="KW-0472">Membrane</keyword>
<name>A0A9D1MWH2_9BACT</name>
<protein>
    <submittedName>
        <fullName evidence="2">Uncharacterized protein</fullName>
    </submittedName>
</protein>
<proteinExistence type="predicted"/>
<comment type="caution">
    <text evidence="2">The sequence shown here is derived from an EMBL/GenBank/DDBJ whole genome shotgun (WGS) entry which is preliminary data.</text>
</comment>
<dbReference type="EMBL" id="DVOC01000037">
    <property type="protein sequence ID" value="HIU90797.1"/>
    <property type="molecule type" value="Genomic_DNA"/>
</dbReference>
<accession>A0A9D1MWH2</accession>
<organism evidence="2 3">
    <name type="scientific">Candidatus Fimimonas merdipullorum</name>
    <dbReference type="NCBI Taxonomy" id="2840822"/>
    <lineage>
        <taxon>Bacteria</taxon>
        <taxon>Pseudomonadati</taxon>
        <taxon>Myxococcota</taxon>
        <taxon>Myxococcia</taxon>
        <taxon>Myxococcales</taxon>
        <taxon>Cystobacterineae</taxon>
        <taxon>Myxococcaceae</taxon>
        <taxon>Myxococcaceae incertae sedis</taxon>
        <taxon>Candidatus Fimimonas</taxon>
    </lineage>
</organism>
<evidence type="ECO:0000256" key="1">
    <source>
        <dbReference type="SAM" id="Phobius"/>
    </source>
</evidence>
<keyword evidence="1" id="KW-0812">Transmembrane</keyword>
<reference evidence="2" key="1">
    <citation type="submission" date="2020-10" db="EMBL/GenBank/DDBJ databases">
        <authorList>
            <person name="Gilroy R."/>
        </authorList>
    </citation>
    <scope>NUCLEOTIDE SEQUENCE</scope>
    <source>
        <strain evidence="2">ChiHjej12B11-7776</strain>
    </source>
</reference>
<evidence type="ECO:0000313" key="2">
    <source>
        <dbReference type="EMBL" id="HIU90797.1"/>
    </source>
</evidence>
<sequence length="153" mass="17262">MKKVFAPWKTVLLVLSAAAAVVIAFIFVFFTTWVYTPRLTDGTFADEFLSREGFDRAEITLTEISAEQYENCHGINAVICHRTRKYYALRIVVGGENSVEVTTVCYNDVPETHGYTFLTDSDGDGYFEGYLQVRVRGFVKVSDVSIDYYPHGA</sequence>
<evidence type="ECO:0000313" key="3">
    <source>
        <dbReference type="Proteomes" id="UP000886852"/>
    </source>
</evidence>
<reference evidence="2" key="2">
    <citation type="journal article" date="2021" name="PeerJ">
        <title>Extensive microbial diversity within the chicken gut microbiome revealed by metagenomics and culture.</title>
        <authorList>
            <person name="Gilroy R."/>
            <person name="Ravi A."/>
            <person name="Getino M."/>
            <person name="Pursley I."/>
            <person name="Horton D.L."/>
            <person name="Alikhan N.F."/>
            <person name="Baker D."/>
            <person name="Gharbi K."/>
            <person name="Hall N."/>
            <person name="Watson M."/>
            <person name="Adriaenssens E.M."/>
            <person name="Foster-Nyarko E."/>
            <person name="Jarju S."/>
            <person name="Secka A."/>
            <person name="Antonio M."/>
            <person name="Oren A."/>
            <person name="Chaudhuri R.R."/>
            <person name="La Ragione R."/>
            <person name="Hildebrand F."/>
            <person name="Pallen M.J."/>
        </authorList>
    </citation>
    <scope>NUCLEOTIDE SEQUENCE</scope>
    <source>
        <strain evidence="2">ChiHjej12B11-7776</strain>
    </source>
</reference>
<dbReference type="AlphaFoldDB" id="A0A9D1MWH2"/>